<accession>A0A0W8DKF7</accession>
<evidence type="ECO:0000313" key="1">
    <source>
        <dbReference type="EMBL" id="KUF96881.1"/>
    </source>
</evidence>
<proteinExistence type="predicted"/>
<gene>
    <name evidence="1" type="ORF">AM588_10006356</name>
</gene>
<sequence length="231" mass="26721">MLQKLRAAQQTGQIQRLSMSQPSFQLQLSWRVDVIDEMKTEAVDRWTTSLYAKHEHLESRQLARLAHLYGALHAAALPAPSPSRSDDEDEEDLDEKARALETKLVHYFEDDINEEKEDDEHLLHSMLRPLTAPLVESIERDTRALIQLRLGGNPMEETEAEEDKSREEIKWTSYAVAKVFHGLTTPQLPTRQWRDHVCWRRYSDVAFERIVRIAQDVLEGQDAECRSTSTS</sequence>
<comment type="caution">
    <text evidence="1">The sequence shown here is derived from an EMBL/GenBank/DDBJ whole genome shotgun (WGS) entry which is preliminary data.</text>
</comment>
<reference evidence="1 2" key="1">
    <citation type="submission" date="2015-11" db="EMBL/GenBank/DDBJ databases">
        <title>Genomes and virulence difference between two physiological races of Phytophthora nicotianae.</title>
        <authorList>
            <person name="Liu H."/>
            <person name="Ma X."/>
            <person name="Yu H."/>
            <person name="Fang D."/>
            <person name="Li Y."/>
            <person name="Wang X."/>
            <person name="Wang W."/>
            <person name="Dong Y."/>
            <person name="Xiao B."/>
        </authorList>
    </citation>
    <scope>NUCLEOTIDE SEQUENCE [LARGE SCALE GENOMIC DNA]</scope>
    <source>
        <strain evidence="2">race 1</strain>
    </source>
</reference>
<name>A0A0W8DKF7_PHYNI</name>
<organism evidence="1 2">
    <name type="scientific">Phytophthora nicotianae</name>
    <name type="common">Potato buckeye rot agent</name>
    <name type="synonym">Phytophthora parasitica</name>
    <dbReference type="NCBI Taxonomy" id="4792"/>
    <lineage>
        <taxon>Eukaryota</taxon>
        <taxon>Sar</taxon>
        <taxon>Stramenopiles</taxon>
        <taxon>Oomycota</taxon>
        <taxon>Peronosporomycetes</taxon>
        <taxon>Peronosporales</taxon>
        <taxon>Peronosporaceae</taxon>
        <taxon>Phytophthora</taxon>
    </lineage>
</organism>
<protein>
    <submittedName>
        <fullName evidence="1">Endopolygalacturonase I</fullName>
    </submittedName>
</protein>
<dbReference type="AlphaFoldDB" id="A0A0W8DKF7"/>
<dbReference type="Proteomes" id="UP000054636">
    <property type="component" value="Unassembled WGS sequence"/>
</dbReference>
<dbReference type="EMBL" id="LNFP01000139">
    <property type="protein sequence ID" value="KUF96881.1"/>
    <property type="molecule type" value="Genomic_DNA"/>
</dbReference>
<evidence type="ECO:0000313" key="2">
    <source>
        <dbReference type="Proteomes" id="UP000054636"/>
    </source>
</evidence>